<protein>
    <submittedName>
        <fullName evidence="1">Uncharacterized protein</fullName>
    </submittedName>
</protein>
<accession>A0ACC0VKU1</accession>
<reference evidence="1 2" key="1">
    <citation type="journal article" date="2022" name="bioRxiv">
        <title>The genome of the oomycete Peronosclerospora sorghi, a cosmopolitan pathogen of maize and sorghum, is inflated with dispersed pseudogenes.</title>
        <authorList>
            <person name="Fletcher K."/>
            <person name="Martin F."/>
            <person name="Isakeit T."/>
            <person name="Cavanaugh K."/>
            <person name="Magill C."/>
            <person name="Michelmore R."/>
        </authorList>
    </citation>
    <scope>NUCLEOTIDE SEQUENCE [LARGE SCALE GENOMIC DNA]</scope>
    <source>
        <strain evidence="1">P6</strain>
    </source>
</reference>
<dbReference type="EMBL" id="CM047587">
    <property type="protein sequence ID" value="KAI9906363.1"/>
    <property type="molecule type" value="Genomic_DNA"/>
</dbReference>
<dbReference type="Proteomes" id="UP001163321">
    <property type="component" value="Chromosome 8"/>
</dbReference>
<gene>
    <name evidence="1" type="ORF">PsorP6_002972</name>
</gene>
<organism evidence="1 2">
    <name type="scientific">Peronosclerospora sorghi</name>
    <dbReference type="NCBI Taxonomy" id="230839"/>
    <lineage>
        <taxon>Eukaryota</taxon>
        <taxon>Sar</taxon>
        <taxon>Stramenopiles</taxon>
        <taxon>Oomycota</taxon>
        <taxon>Peronosporomycetes</taxon>
        <taxon>Peronosporales</taxon>
        <taxon>Peronosporaceae</taxon>
        <taxon>Peronosclerospora</taxon>
    </lineage>
</organism>
<comment type="caution">
    <text evidence="1">The sequence shown here is derived from an EMBL/GenBank/DDBJ whole genome shotgun (WGS) entry which is preliminary data.</text>
</comment>
<name>A0ACC0VKU1_9STRA</name>
<evidence type="ECO:0000313" key="2">
    <source>
        <dbReference type="Proteomes" id="UP001163321"/>
    </source>
</evidence>
<keyword evidence="2" id="KW-1185">Reference proteome</keyword>
<sequence length="119" mass="13438">MQYRGANESPAYTTKAVLDTAFLASLSPYEFLRRATREPRLTTLLEHQHQQQQRANESVRKSGRPGNPLSPRSDASSCPTEVKPREYDSLTIEDFDLLRVVGRGASGKVMLVRRKVPDH</sequence>
<evidence type="ECO:0000313" key="1">
    <source>
        <dbReference type="EMBL" id="KAI9906363.1"/>
    </source>
</evidence>
<proteinExistence type="predicted"/>